<keyword evidence="3" id="KW-1185">Reference proteome</keyword>
<name>A0A0D3HBS3_9ORYZ</name>
<reference evidence="2" key="2">
    <citation type="submission" date="2015-03" db="UniProtKB">
        <authorList>
            <consortium name="EnsemblPlants"/>
        </authorList>
    </citation>
    <scope>IDENTIFICATION</scope>
</reference>
<dbReference type="eggNOG" id="ENOG502SPGG">
    <property type="taxonomic scope" value="Eukaryota"/>
</dbReference>
<dbReference type="Gramene" id="OBART10G04210.1">
    <property type="protein sequence ID" value="OBART10G04210.1"/>
    <property type="gene ID" value="OBART10G04210"/>
</dbReference>
<proteinExistence type="predicted"/>
<protein>
    <recommendedName>
        <fullName evidence="4">RRM domain-containing protein</fullName>
    </recommendedName>
</protein>
<reference evidence="2" key="1">
    <citation type="journal article" date="2009" name="Rice">
        <title>De Novo Next Generation Sequencing of Plant Genomes.</title>
        <authorList>
            <person name="Rounsley S."/>
            <person name="Marri P.R."/>
            <person name="Yu Y."/>
            <person name="He R."/>
            <person name="Sisneros N."/>
            <person name="Goicoechea J.L."/>
            <person name="Lee S.J."/>
            <person name="Angelova A."/>
            <person name="Kudrna D."/>
            <person name="Luo M."/>
            <person name="Affourtit J."/>
            <person name="Desany B."/>
            <person name="Knight J."/>
            <person name="Niazi F."/>
            <person name="Egholm M."/>
            <person name="Wing R.A."/>
        </authorList>
    </citation>
    <scope>NUCLEOTIDE SEQUENCE [LARGE SCALE GENOMIC DNA]</scope>
    <source>
        <strain evidence="2">cv. IRGC 105608</strain>
    </source>
</reference>
<sequence>MAGQMFTVRDVLYMYTDARTAYDRFVGIGSNPEQARNAVALLVWLDQCNVPAIQHLPGLSPTAVSLVAAEANSVLDCLRRPEPVVPAIPLISALCQDGDVDPRFFAFHQDLVVRGVADILDGVGSLIFDDHLNKMLRRYQTGLVGNPPELMATYSCLPVAVPEDCRSMFITFSRGAPIDREEIFDYFRQKWGDCVVRVLMEKTAGGSQPMYGRIIFRSEAFVQLVLNGERLVKVTIRHRQIWLRKYEESSALLVLNLKYPDLPVDLVKWQYEWVELLLFVVGGERVPCEAGSENTSSRPPYAPIQSGWPIFIPCMYTNNWRRDRRSRSCSAMFQLRIAEVHPRLRRTGGTAALPSADYRCCMLASSAGGRRAAAADLMEDNINTDNMADSSHVPVPPPNQTSVSRPYFPNPYQTNGRWIFKRLFGTLY</sequence>
<dbReference type="PaxDb" id="65489-OBART10G04210.1"/>
<evidence type="ECO:0000313" key="3">
    <source>
        <dbReference type="Proteomes" id="UP000026960"/>
    </source>
</evidence>
<evidence type="ECO:0008006" key="4">
    <source>
        <dbReference type="Google" id="ProtNLM"/>
    </source>
</evidence>
<accession>A0A0D3HBS3</accession>
<dbReference type="AlphaFoldDB" id="A0A0D3HBS3"/>
<dbReference type="HOGENOM" id="CLU_049092_2_0_1"/>
<dbReference type="STRING" id="65489.A0A0D3HBS3"/>
<evidence type="ECO:0000313" key="2">
    <source>
        <dbReference type="EnsemblPlants" id="OBART10G04210.1"/>
    </source>
</evidence>
<dbReference type="Proteomes" id="UP000026960">
    <property type="component" value="Chromosome 10"/>
</dbReference>
<organism evidence="2">
    <name type="scientific">Oryza barthii</name>
    <dbReference type="NCBI Taxonomy" id="65489"/>
    <lineage>
        <taxon>Eukaryota</taxon>
        <taxon>Viridiplantae</taxon>
        <taxon>Streptophyta</taxon>
        <taxon>Embryophyta</taxon>
        <taxon>Tracheophyta</taxon>
        <taxon>Spermatophyta</taxon>
        <taxon>Magnoliopsida</taxon>
        <taxon>Liliopsida</taxon>
        <taxon>Poales</taxon>
        <taxon>Poaceae</taxon>
        <taxon>BOP clade</taxon>
        <taxon>Oryzoideae</taxon>
        <taxon>Oryzeae</taxon>
        <taxon>Oryzinae</taxon>
        <taxon>Oryza</taxon>
    </lineage>
</organism>
<evidence type="ECO:0000256" key="1">
    <source>
        <dbReference type="SAM" id="MobiDB-lite"/>
    </source>
</evidence>
<dbReference type="PANTHER" id="PTHR33527">
    <property type="entry name" value="OS07G0274300 PROTEIN"/>
    <property type="match status" value="1"/>
</dbReference>
<dbReference type="EnsemblPlants" id="OBART10G04210.1">
    <property type="protein sequence ID" value="OBART10G04210.1"/>
    <property type="gene ID" value="OBART10G04210"/>
</dbReference>
<feature type="region of interest" description="Disordered" evidence="1">
    <location>
        <begin position="388"/>
        <end position="407"/>
    </location>
</feature>
<dbReference type="PANTHER" id="PTHR33527:SF21">
    <property type="entry name" value="OS10G0182800 PROTEIN"/>
    <property type="match status" value="1"/>
</dbReference>